<sequence>MDEMVRISGYHAHVYFDAATLEQARALCEDAAKRFPVKMGRVHERLVGPHPCWSCQLAFRADLFADLVPWLMLNRGGLDVLLHPITGNELRDHRDCAMWIGRSHVLDLSVLDDAED</sequence>
<dbReference type="EMBL" id="LR130779">
    <property type="protein sequence ID" value="VDN63436.1"/>
    <property type="molecule type" value="Genomic_DNA"/>
</dbReference>
<dbReference type="Gene3D" id="3.30.70.1240">
    <property type="entry name" value="DOPA-like domains"/>
    <property type="match status" value="1"/>
</dbReference>
<evidence type="ECO:0000313" key="1">
    <source>
        <dbReference type="EMBL" id="VDN63436.1"/>
    </source>
</evidence>
<dbReference type="PIRSF" id="PIRSF028139">
    <property type="entry name" value="DOPA-diox_rel_Mll2280"/>
    <property type="match status" value="1"/>
</dbReference>
<reference evidence="1" key="1">
    <citation type="submission" date="2018-11" db="EMBL/GenBank/DDBJ databases">
        <authorList>
            <consortium name="Genoscope - CEA"/>
            <person name="William W."/>
        </authorList>
    </citation>
    <scope>NUCLEOTIDE SEQUENCE [LARGE SCALE GENOMIC DNA]</scope>
    <source>
        <strain evidence="1">T9AD</strain>
    </source>
</reference>
<dbReference type="GO" id="GO:0051213">
    <property type="term" value="F:dioxygenase activity"/>
    <property type="evidence" value="ECO:0007669"/>
    <property type="project" value="UniProtKB-KW"/>
</dbReference>
<keyword evidence="1" id="KW-0560">Oxidoreductase</keyword>
<dbReference type="OrthoDB" id="572228at2"/>
<dbReference type="PANTHER" id="PTHR36423">
    <property type="entry name" value="AFR070WP"/>
    <property type="match status" value="1"/>
</dbReference>
<dbReference type="InterPro" id="IPR014980">
    <property type="entry name" value="DOPA_dioxygen"/>
</dbReference>
<protein>
    <submittedName>
        <fullName evidence="1">DOPA 4,5-dioxygenase</fullName>
    </submittedName>
</protein>
<name>A0A653B454_ECTOL</name>
<dbReference type="Pfam" id="PF08883">
    <property type="entry name" value="DOPA_dioxygen"/>
    <property type="match status" value="1"/>
</dbReference>
<accession>A0A653B454</accession>
<organism evidence="1">
    <name type="scientific">Ectopseudomonas oleovorans</name>
    <name type="common">Pseudomonas oleovorans</name>
    <dbReference type="NCBI Taxonomy" id="301"/>
    <lineage>
        <taxon>Bacteria</taxon>
        <taxon>Pseudomonadati</taxon>
        <taxon>Pseudomonadota</taxon>
        <taxon>Gammaproteobacteria</taxon>
        <taxon>Pseudomonadales</taxon>
        <taxon>Pseudomonadaceae</taxon>
        <taxon>Ectopseudomonas</taxon>
    </lineage>
</organism>
<dbReference type="PANTHER" id="PTHR36423:SF2">
    <property type="entry name" value="AFR070WP"/>
    <property type="match status" value="1"/>
</dbReference>
<dbReference type="AlphaFoldDB" id="A0A653B454"/>
<keyword evidence="1" id="KW-0223">Dioxygenase</keyword>
<proteinExistence type="predicted"/>
<dbReference type="InterPro" id="IPR023389">
    <property type="entry name" value="DOPA-like_sf"/>
</dbReference>
<gene>
    <name evidence="1" type="ORF">POT9AD_2461</name>
</gene>
<dbReference type="SUPFAM" id="SSF143410">
    <property type="entry name" value="DOPA-like"/>
    <property type="match status" value="1"/>
</dbReference>